<proteinExistence type="predicted"/>
<accession>A0AAV6ZRH8</accession>
<evidence type="ECO:0000313" key="1">
    <source>
        <dbReference type="EMBL" id="KAG8551020.1"/>
    </source>
</evidence>
<comment type="caution">
    <text evidence="1">The sequence shown here is derived from an EMBL/GenBank/DDBJ whole genome shotgun (WGS) entry which is preliminary data.</text>
</comment>
<organism evidence="1 2">
    <name type="scientific">Engystomops pustulosus</name>
    <name type="common">Tungara frog</name>
    <name type="synonym">Physalaemus pustulosus</name>
    <dbReference type="NCBI Taxonomy" id="76066"/>
    <lineage>
        <taxon>Eukaryota</taxon>
        <taxon>Metazoa</taxon>
        <taxon>Chordata</taxon>
        <taxon>Craniata</taxon>
        <taxon>Vertebrata</taxon>
        <taxon>Euteleostomi</taxon>
        <taxon>Amphibia</taxon>
        <taxon>Batrachia</taxon>
        <taxon>Anura</taxon>
        <taxon>Neobatrachia</taxon>
        <taxon>Hyloidea</taxon>
        <taxon>Leptodactylidae</taxon>
        <taxon>Leiuperinae</taxon>
        <taxon>Engystomops</taxon>
    </lineage>
</organism>
<protein>
    <submittedName>
        <fullName evidence="1">Uncharacterized protein</fullName>
    </submittedName>
</protein>
<gene>
    <name evidence="1" type="ORF">GDO81_021893</name>
</gene>
<evidence type="ECO:0000313" key="2">
    <source>
        <dbReference type="Proteomes" id="UP000824782"/>
    </source>
</evidence>
<dbReference type="AlphaFoldDB" id="A0AAV6ZRH8"/>
<reference evidence="1" key="1">
    <citation type="thesis" date="2020" institute="ProQuest LLC" country="789 East Eisenhower Parkway, Ann Arbor, MI, USA">
        <title>Comparative Genomics and Chromosome Evolution.</title>
        <authorList>
            <person name="Mudd A.B."/>
        </authorList>
    </citation>
    <scope>NUCLEOTIDE SEQUENCE</scope>
    <source>
        <strain evidence="1">237g6f4</strain>
        <tissue evidence="1">Blood</tissue>
    </source>
</reference>
<sequence length="122" mass="13683">MNYATQRYAPPHMKHPLSCPRHTLVGETGTSHHYGPQHCGIREQHGGAICQNLDPLVVPATYLMAQFRPQHKLTNTGGTHPPPILAARPVLPSAHGAHRAHPQHGQQPHHHRHMCQWQPQIF</sequence>
<keyword evidence="2" id="KW-1185">Reference proteome</keyword>
<dbReference type="Proteomes" id="UP000824782">
    <property type="component" value="Unassembled WGS sequence"/>
</dbReference>
<name>A0AAV6ZRH8_ENGPU</name>
<dbReference type="EMBL" id="WNYA01000013">
    <property type="protein sequence ID" value="KAG8551020.1"/>
    <property type="molecule type" value="Genomic_DNA"/>
</dbReference>